<comment type="caution">
    <text evidence="5">The sequence shown here is derived from an EMBL/GenBank/DDBJ whole genome shotgun (WGS) entry which is preliminary data.</text>
</comment>
<reference evidence="5 6" key="1">
    <citation type="submission" date="2019-09" db="EMBL/GenBank/DDBJ databases">
        <title>Draft genome sequence of various Type strains from the CCUG.</title>
        <authorList>
            <person name="Pineiro-Iglesias B."/>
            <person name="Tunovic T."/>
            <person name="Unosson C."/>
            <person name="Inganas E."/>
            <person name="Ohlen M."/>
            <person name="Cardew S."/>
            <person name="Jensie-Markopoulos S."/>
            <person name="Salva-Serra F."/>
            <person name="Jaen-Luchoro D."/>
            <person name="Karlsson R."/>
            <person name="Svensson-Stadler L."/>
            <person name="Chun J."/>
            <person name="Moore E."/>
        </authorList>
    </citation>
    <scope>NUCLEOTIDE SEQUENCE [LARGE SCALE GENOMIC DNA]</scope>
    <source>
        <strain evidence="5 6">CCUG 56969T</strain>
    </source>
</reference>
<name>A0A5M9P4S7_9VIBR</name>
<evidence type="ECO:0000256" key="4">
    <source>
        <dbReference type="ARBA" id="ARBA00023136"/>
    </source>
</evidence>
<dbReference type="InterPro" id="IPR029058">
    <property type="entry name" value="AB_hydrolase_fold"/>
</dbReference>
<dbReference type="Proteomes" id="UP000322521">
    <property type="component" value="Unassembled WGS sequence"/>
</dbReference>
<dbReference type="OrthoDB" id="5862408at2"/>
<organism evidence="5 6">
    <name type="scientific">Vibrio gigantis</name>
    <dbReference type="NCBI Taxonomy" id="296199"/>
    <lineage>
        <taxon>Bacteria</taxon>
        <taxon>Pseudomonadati</taxon>
        <taxon>Pseudomonadota</taxon>
        <taxon>Gammaproteobacteria</taxon>
        <taxon>Vibrionales</taxon>
        <taxon>Vibrionaceae</taxon>
        <taxon>Vibrio</taxon>
    </lineage>
</organism>
<keyword evidence="3" id="KW-1133">Transmembrane helix</keyword>
<evidence type="ECO:0000256" key="1">
    <source>
        <dbReference type="ARBA" id="ARBA00004141"/>
    </source>
</evidence>
<dbReference type="GO" id="GO:0016020">
    <property type="term" value="C:membrane"/>
    <property type="evidence" value="ECO:0007669"/>
    <property type="project" value="UniProtKB-SubCell"/>
</dbReference>
<dbReference type="AlphaFoldDB" id="A0A5M9P4S7"/>
<evidence type="ECO:0000256" key="3">
    <source>
        <dbReference type="ARBA" id="ARBA00022989"/>
    </source>
</evidence>
<comment type="subcellular location">
    <subcellularLocation>
        <location evidence="1">Membrane</location>
        <topology evidence="1">Multi-pass membrane protein</topology>
    </subcellularLocation>
</comment>
<keyword evidence="4" id="KW-0472">Membrane</keyword>
<evidence type="ECO:0000313" key="5">
    <source>
        <dbReference type="EMBL" id="KAA8681001.1"/>
    </source>
</evidence>
<sequence length="163" mass="18279">MFKRKSAIGATRKEWITAMENAKLAGMQLANYIDKNPSKYILMGHSLGSRVIFNCLVNMKTYDRVMGAFLLGGAVGAESPWGNIAMRKSIRIFNCYSDNDMVLRGLYRAGTLFADTPVGIKPIEQGYNNQIFNINMSRIVRGHTDYKKAEVGNLIKTYTSVPR</sequence>
<gene>
    <name evidence="5" type="ORF">F4W18_00200</name>
</gene>
<dbReference type="PANTHER" id="PTHR17920:SF3">
    <property type="entry name" value="TRANSMEMBRANE AND COILED-COIL DOMAIN-CONTAINING PROTEIN 4"/>
    <property type="match status" value="1"/>
</dbReference>
<keyword evidence="6" id="KW-1185">Reference proteome</keyword>
<evidence type="ECO:0000256" key="2">
    <source>
        <dbReference type="ARBA" id="ARBA00022692"/>
    </source>
</evidence>
<proteinExistence type="predicted"/>
<dbReference type="RefSeq" id="WP_143691561.1">
    <property type="nucleotide sequence ID" value="NZ_AP025493.1"/>
</dbReference>
<dbReference type="Pfam" id="PF05277">
    <property type="entry name" value="DUF726"/>
    <property type="match status" value="1"/>
</dbReference>
<accession>A0A5M9P4S7</accession>
<dbReference type="PANTHER" id="PTHR17920">
    <property type="entry name" value="TRANSMEMBRANE AND COILED-COIL DOMAIN-CONTAINING PROTEIN 4 TMCO4"/>
    <property type="match status" value="1"/>
</dbReference>
<dbReference type="EMBL" id="VXJS01000001">
    <property type="protein sequence ID" value="KAA8681001.1"/>
    <property type="molecule type" value="Genomic_DNA"/>
</dbReference>
<dbReference type="InterPro" id="IPR007941">
    <property type="entry name" value="DUF726"/>
</dbReference>
<dbReference type="SUPFAM" id="SSF53474">
    <property type="entry name" value="alpha/beta-Hydrolases"/>
    <property type="match status" value="1"/>
</dbReference>
<protein>
    <submittedName>
        <fullName evidence="5">DUF726 domain-containing protein</fullName>
    </submittedName>
</protein>
<keyword evidence="2" id="KW-0812">Transmembrane</keyword>
<evidence type="ECO:0000313" key="6">
    <source>
        <dbReference type="Proteomes" id="UP000322521"/>
    </source>
</evidence>